<protein>
    <submittedName>
        <fullName evidence="1">Uncharacterized protein</fullName>
    </submittedName>
</protein>
<proteinExistence type="predicted"/>
<evidence type="ECO:0000313" key="1">
    <source>
        <dbReference type="EMBL" id="KAK2662672.1"/>
    </source>
</evidence>
<sequence>MRKSVLPFIIFSRVFHGIRANTRKLKNLCSLGLYQHLSISEKPAEELADEEGNKIPNPHYHLWITNDGLLTSWLLRTIKEDILSMVIDEADTAYEVWTSLEQQLLPVTVEKKDNLKKKLIGIKKGSRSIDEYLKDFKYTCDNLPAIKKPSFDLDKVFQFARGLGNQYMNF</sequence>
<gene>
    <name evidence="1" type="ORF">Ddye_001246</name>
</gene>
<dbReference type="Proteomes" id="UP001280121">
    <property type="component" value="Unassembled WGS sequence"/>
</dbReference>
<name>A0AAD9XNY1_9ROSI</name>
<dbReference type="PANTHER" id="PTHR47481">
    <property type="match status" value="1"/>
</dbReference>
<dbReference type="Pfam" id="PF14223">
    <property type="entry name" value="Retrotran_gag_2"/>
    <property type="match status" value="1"/>
</dbReference>
<comment type="caution">
    <text evidence="1">The sequence shown here is derived from an EMBL/GenBank/DDBJ whole genome shotgun (WGS) entry which is preliminary data.</text>
</comment>
<dbReference type="AlphaFoldDB" id="A0AAD9XNY1"/>
<organism evidence="1 2">
    <name type="scientific">Dipteronia dyeriana</name>
    <dbReference type="NCBI Taxonomy" id="168575"/>
    <lineage>
        <taxon>Eukaryota</taxon>
        <taxon>Viridiplantae</taxon>
        <taxon>Streptophyta</taxon>
        <taxon>Embryophyta</taxon>
        <taxon>Tracheophyta</taxon>
        <taxon>Spermatophyta</taxon>
        <taxon>Magnoliopsida</taxon>
        <taxon>eudicotyledons</taxon>
        <taxon>Gunneridae</taxon>
        <taxon>Pentapetalae</taxon>
        <taxon>rosids</taxon>
        <taxon>malvids</taxon>
        <taxon>Sapindales</taxon>
        <taxon>Sapindaceae</taxon>
        <taxon>Hippocastanoideae</taxon>
        <taxon>Acereae</taxon>
        <taxon>Dipteronia</taxon>
    </lineage>
</organism>
<accession>A0AAD9XNY1</accession>
<dbReference type="PANTHER" id="PTHR47481:SF10">
    <property type="entry name" value="COPIA-LIKE POLYPROTEIN_RETROTRANSPOSON"/>
    <property type="match status" value="1"/>
</dbReference>
<dbReference type="EMBL" id="JANJYI010000001">
    <property type="protein sequence ID" value="KAK2662672.1"/>
    <property type="molecule type" value="Genomic_DNA"/>
</dbReference>
<keyword evidence="2" id="KW-1185">Reference proteome</keyword>
<evidence type="ECO:0000313" key="2">
    <source>
        <dbReference type="Proteomes" id="UP001280121"/>
    </source>
</evidence>
<reference evidence="1" key="1">
    <citation type="journal article" date="2023" name="Plant J.">
        <title>Genome sequences and population genomics provide insights into the demographic history, inbreeding, and mutation load of two 'living fossil' tree species of Dipteronia.</title>
        <authorList>
            <person name="Feng Y."/>
            <person name="Comes H.P."/>
            <person name="Chen J."/>
            <person name="Zhu S."/>
            <person name="Lu R."/>
            <person name="Zhang X."/>
            <person name="Li P."/>
            <person name="Qiu J."/>
            <person name="Olsen K.M."/>
            <person name="Qiu Y."/>
        </authorList>
    </citation>
    <scope>NUCLEOTIDE SEQUENCE</scope>
    <source>
        <strain evidence="1">KIB01</strain>
    </source>
</reference>